<evidence type="ECO:0000313" key="3">
    <source>
        <dbReference type="EMBL" id="GET94007.1"/>
    </source>
</evidence>
<evidence type="ECO:0000313" key="4">
    <source>
        <dbReference type="EMBL" id="GET94011.1"/>
    </source>
</evidence>
<evidence type="ECO:0000313" key="1">
    <source>
        <dbReference type="EMBL" id="GET90662.1"/>
    </source>
</evidence>
<dbReference type="EMBL" id="BLBS01000159">
    <property type="protein sequence ID" value="GET94011.1"/>
    <property type="molecule type" value="Genomic_DNA"/>
</dbReference>
<organism evidence="3 5">
    <name type="scientific">Leishmania tarentolae</name>
    <name type="common">Sauroleishmania tarentolae</name>
    <dbReference type="NCBI Taxonomy" id="5689"/>
    <lineage>
        <taxon>Eukaryota</taxon>
        <taxon>Discoba</taxon>
        <taxon>Euglenozoa</taxon>
        <taxon>Kinetoplastea</taxon>
        <taxon>Metakinetoplastina</taxon>
        <taxon>Trypanosomatida</taxon>
        <taxon>Trypanosomatidae</taxon>
        <taxon>Leishmaniinae</taxon>
        <taxon>Leishmania</taxon>
        <taxon>lizard Leishmania</taxon>
    </lineage>
</organism>
<dbReference type="VEuPathDB" id="TriTrypDB:LtaPh_9919501"/>
<proteinExistence type="predicted"/>
<gene>
    <name evidence="1" type="ORF">LtaPh_3008011</name>
    <name evidence="2" type="ORF">LtaPh_3008051</name>
    <name evidence="3" type="ORF">LtaPh_9919101</name>
    <name evidence="4" type="ORF">LtaPh_9919501</name>
</gene>
<dbReference type="Proteomes" id="UP000419144">
    <property type="component" value="Unassembled WGS sequence"/>
</dbReference>
<evidence type="ECO:0000313" key="2">
    <source>
        <dbReference type="EMBL" id="GET90666.1"/>
    </source>
</evidence>
<protein>
    <submittedName>
        <fullName evidence="3">Uncharacterized protein</fullName>
    </submittedName>
</protein>
<keyword evidence="5" id="KW-1185">Reference proteome</keyword>
<dbReference type="VEuPathDB" id="TriTrypDB:LtaPh_3008051"/>
<dbReference type="VEuPathDB" id="TriTrypDB:LtaPh_9919101"/>
<comment type="caution">
    <text evidence="3">The sequence shown here is derived from an EMBL/GenBank/DDBJ whole genome shotgun (WGS) entry which is preliminary data.</text>
</comment>
<dbReference type="AlphaFoldDB" id="A0A640L2H1"/>
<reference evidence="3 5" key="1">
    <citation type="submission" date="2019-11" db="EMBL/GenBank/DDBJ databases">
        <title>Leishmania tarentolae CDS.</title>
        <authorList>
            <person name="Goto Y."/>
            <person name="Yamagishi J."/>
        </authorList>
    </citation>
    <scope>NUCLEOTIDE SEQUENCE [LARGE SCALE GENOMIC DNA]</scope>
    <source>
        <strain evidence="3 5">Parrot Tar II</strain>
    </source>
</reference>
<dbReference type="EMBL" id="BLBS01000042">
    <property type="protein sequence ID" value="GET90666.1"/>
    <property type="molecule type" value="Genomic_DNA"/>
</dbReference>
<dbReference type="VEuPathDB" id="TriTrypDB:LtaPh_3008011"/>
<evidence type="ECO:0000313" key="5">
    <source>
        <dbReference type="Proteomes" id="UP000419144"/>
    </source>
</evidence>
<name>A0A640L2H1_LEITA</name>
<accession>A0A640L2H1</accession>
<dbReference type="EMBL" id="BLBS01000042">
    <property type="protein sequence ID" value="GET90662.1"/>
    <property type="molecule type" value="Genomic_DNA"/>
</dbReference>
<dbReference type="EMBL" id="BLBS01000159">
    <property type="protein sequence ID" value="GET94007.1"/>
    <property type="molecule type" value="Genomic_DNA"/>
</dbReference>
<sequence length="86" mass="9476">MSFSVFQLAPLSRFPITLRARRRDKLHVVSHGGRECDPVVIAVRTKDRLPLSDVALAVQGGIQRGPVARVWLTSTSLLRVCVGARN</sequence>